<feature type="compositionally biased region" description="Polar residues" evidence="1">
    <location>
        <begin position="132"/>
        <end position="142"/>
    </location>
</feature>
<evidence type="ECO:0000256" key="1">
    <source>
        <dbReference type="SAM" id="MobiDB-lite"/>
    </source>
</evidence>
<dbReference type="InterPro" id="IPR041162">
    <property type="entry name" value="Bact_HORMA_1"/>
</dbReference>
<evidence type="ECO:0000259" key="2">
    <source>
        <dbReference type="Pfam" id="PF18138"/>
    </source>
</evidence>
<feature type="domain" description="Bacterial HORMA" evidence="2">
    <location>
        <begin position="2"/>
        <end position="164"/>
    </location>
</feature>
<evidence type="ECO:0000313" key="4">
    <source>
        <dbReference type="Proteomes" id="UP001448498"/>
    </source>
</evidence>
<organism evidence="3 4">
    <name type="scientific">Burkholderia arboris</name>
    <dbReference type="NCBI Taxonomy" id="488730"/>
    <lineage>
        <taxon>Bacteria</taxon>
        <taxon>Pseudomonadati</taxon>
        <taxon>Pseudomonadota</taxon>
        <taxon>Betaproteobacteria</taxon>
        <taxon>Burkholderiales</taxon>
        <taxon>Burkholderiaceae</taxon>
        <taxon>Burkholderia</taxon>
        <taxon>Burkholderia cepacia complex</taxon>
    </lineage>
</organism>
<sequence>MSGSSSSTKTFSYTSEDVTKVVRKFTTDLRMIAESSKSMTEAEAAKYGHDVEYLAQRGFLKMADVTLLSGGIEVKAVQYVVQIGSSDLTPSRAGGVLWPEVSQPSLRIILTYTSDYTPALKEATKPKLKISWSPTDVSTSHSTLKENSARDYSSNGFGVSRKDFT</sequence>
<reference evidence="3 4" key="1">
    <citation type="submission" date="2022-10" db="EMBL/GenBank/DDBJ databases">
        <title>Genomic of Burkholderia cepacia PN-1.</title>
        <authorList>
            <person name="Yang Y."/>
            <person name="Guan H."/>
            <person name="Huang J."/>
        </authorList>
    </citation>
    <scope>NUCLEOTIDE SEQUENCE [LARGE SCALE GENOMIC DNA]</scope>
    <source>
        <strain evidence="3 4">PN-1</strain>
    </source>
</reference>
<proteinExistence type="predicted"/>
<dbReference type="RefSeq" id="WP_301835863.1">
    <property type="nucleotide sequence ID" value="NZ_CP109823.1"/>
</dbReference>
<dbReference type="Proteomes" id="UP001448498">
    <property type="component" value="Chromosome 2"/>
</dbReference>
<feature type="region of interest" description="Disordered" evidence="1">
    <location>
        <begin position="132"/>
        <end position="165"/>
    </location>
</feature>
<dbReference type="EMBL" id="CP109823">
    <property type="protein sequence ID" value="XAE53053.1"/>
    <property type="molecule type" value="Genomic_DNA"/>
</dbReference>
<keyword evidence="4" id="KW-1185">Reference proteome</keyword>
<evidence type="ECO:0000313" key="3">
    <source>
        <dbReference type="EMBL" id="XAE53053.1"/>
    </source>
</evidence>
<name>A0ABZ3DWR7_9BURK</name>
<gene>
    <name evidence="3" type="ORF">OHZ10_36525</name>
</gene>
<accession>A0ABZ3DWR7</accession>
<dbReference type="Pfam" id="PF18138">
    <property type="entry name" value="bacHORMA_1"/>
    <property type="match status" value="1"/>
</dbReference>
<protein>
    <recommendedName>
        <fullName evidence="2">Bacterial HORMA domain-containing protein</fullName>
    </recommendedName>
</protein>